<dbReference type="PROSITE" id="PS00893">
    <property type="entry name" value="NUDIX_BOX"/>
    <property type="match status" value="1"/>
</dbReference>
<dbReference type="Pfam" id="PF00293">
    <property type="entry name" value="NUDIX"/>
    <property type="match status" value="1"/>
</dbReference>
<comment type="cofactor">
    <cofactor evidence="1">
        <name>Mg(2+)</name>
        <dbReference type="ChEBI" id="CHEBI:18420"/>
    </cofactor>
</comment>
<evidence type="ECO:0000256" key="1">
    <source>
        <dbReference type="ARBA" id="ARBA00001946"/>
    </source>
</evidence>
<dbReference type="InterPro" id="IPR020084">
    <property type="entry name" value="NUDIX_hydrolase_CS"/>
</dbReference>
<dbReference type="PANTHER" id="PTHR11839:SF18">
    <property type="entry name" value="NUDIX HYDROLASE DOMAIN-CONTAINING PROTEIN"/>
    <property type="match status" value="1"/>
</dbReference>
<gene>
    <name evidence="4" type="ORF">NIES46_32480</name>
</gene>
<keyword evidence="5" id="KW-1185">Reference proteome</keyword>
<name>A0A5M3TBH8_LIMPL</name>
<dbReference type="SUPFAM" id="SSF55811">
    <property type="entry name" value="Nudix"/>
    <property type="match status" value="1"/>
</dbReference>
<evidence type="ECO:0000259" key="3">
    <source>
        <dbReference type="PROSITE" id="PS51462"/>
    </source>
</evidence>
<organism evidence="4 5">
    <name type="scientific">Limnospira platensis NIES-46</name>
    <dbReference type="NCBI Taxonomy" id="1236695"/>
    <lineage>
        <taxon>Bacteria</taxon>
        <taxon>Bacillati</taxon>
        <taxon>Cyanobacteriota</taxon>
        <taxon>Cyanophyceae</taxon>
        <taxon>Oscillatoriophycideae</taxon>
        <taxon>Oscillatoriales</taxon>
        <taxon>Sirenicapillariaceae</taxon>
        <taxon>Limnospira</taxon>
    </lineage>
</organism>
<dbReference type="PANTHER" id="PTHR11839">
    <property type="entry name" value="UDP/ADP-SUGAR PYROPHOSPHATASE"/>
    <property type="match status" value="1"/>
</dbReference>
<dbReference type="CDD" id="cd03424">
    <property type="entry name" value="NUDIX_ADPRase_Nudt5_UGPPase_Nudt14"/>
    <property type="match status" value="1"/>
</dbReference>
<evidence type="ECO:0000313" key="4">
    <source>
        <dbReference type="EMBL" id="GCE95186.1"/>
    </source>
</evidence>
<dbReference type="RefSeq" id="WP_014274883.1">
    <property type="nucleotide sequence ID" value="NZ_BIMW01000124.1"/>
</dbReference>
<dbReference type="EMBL" id="BIMW01000124">
    <property type="protein sequence ID" value="GCE95186.1"/>
    <property type="molecule type" value="Genomic_DNA"/>
</dbReference>
<proteinExistence type="predicted"/>
<feature type="domain" description="Nudix hydrolase" evidence="3">
    <location>
        <begin position="39"/>
        <end position="170"/>
    </location>
</feature>
<dbReference type="PROSITE" id="PS51462">
    <property type="entry name" value="NUDIX"/>
    <property type="match status" value="1"/>
</dbReference>
<dbReference type="InterPro" id="IPR015797">
    <property type="entry name" value="NUDIX_hydrolase-like_dom_sf"/>
</dbReference>
<protein>
    <recommendedName>
        <fullName evidence="3">Nudix hydrolase domain-containing protein</fullName>
    </recommendedName>
</protein>
<keyword evidence="2" id="KW-0378">Hydrolase</keyword>
<sequence length="184" mass="20879">MQKWQRLRSQMIIDHPWCRVRQDAIALPDGNIIDDFFINIRPDVALVFAVTEDQQVIFVRQYRHGVEQILLELPAGGFDPATETPTVAALRELREETGYVASSLIPLATLYDNPVKDTNSIHLFLAENVQLQHEKQLDPTEDIQVVLIPVAEVIDAIASHKIQVAGTIAAIFLAWEYLQRQKTQ</sequence>
<accession>A0A5M3TBH8</accession>
<dbReference type="Gene3D" id="3.90.79.10">
    <property type="entry name" value="Nucleoside Triphosphate Pyrophosphohydrolase"/>
    <property type="match status" value="1"/>
</dbReference>
<dbReference type="Proteomes" id="UP000326169">
    <property type="component" value="Unassembled WGS sequence"/>
</dbReference>
<reference evidence="4 5" key="1">
    <citation type="journal article" date="2019" name="J Genomics">
        <title>The Draft Genome of a Hydrogen-producing Cyanobacterium, Arthrospira platensis NIES-46.</title>
        <authorList>
            <person name="Suzuki S."/>
            <person name="Yamaguchi H."/>
            <person name="Kawachi M."/>
        </authorList>
    </citation>
    <scope>NUCLEOTIDE SEQUENCE [LARGE SCALE GENOMIC DNA]</scope>
    <source>
        <strain evidence="4 5">NIES-46</strain>
    </source>
</reference>
<evidence type="ECO:0000313" key="5">
    <source>
        <dbReference type="Proteomes" id="UP000326169"/>
    </source>
</evidence>
<comment type="caution">
    <text evidence="4">The sequence shown here is derived from an EMBL/GenBank/DDBJ whole genome shotgun (WGS) entry which is preliminary data.</text>
</comment>
<dbReference type="GeneID" id="301684048"/>
<evidence type="ECO:0000256" key="2">
    <source>
        <dbReference type="ARBA" id="ARBA00022801"/>
    </source>
</evidence>
<dbReference type="InterPro" id="IPR000086">
    <property type="entry name" value="NUDIX_hydrolase_dom"/>
</dbReference>